<proteinExistence type="predicted"/>
<organism evidence="3 4">
    <name type="scientific">Janthinobacterium tructae</name>
    <dbReference type="NCBI Taxonomy" id="2590869"/>
    <lineage>
        <taxon>Bacteria</taxon>
        <taxon>Pseudomonadati</taxon>
        <taxon>Pseudomonadota</taxon>
        <taxon>Betaproteobacteria</taxon>
        <taxon>Burkholderiales</taxon>
        <taxon>Oxalobacteraceae</taxon>
        <taxon>Janthinobacterium</taxon>
    </lineage>
</organism>
<dbReference type="Pfam" id="PF07603">
    <property type="entry name" value="Lcl_C"/>
    <property type="match status" value="1"/>
</dbReference>
<sequence>MSEVDESLAGLLAMVAPVPMEHYVEQLAQMSAGKQGMAQQLRELQQQVQRLERLHAPSAREIAQEISTVTRIAARRRAGTMSDGTAAWRKIGPAGELLPLASEEWSAALDQGYELMWTVNTRLQGEWPHRSGRCQWRTVLQQLAMLNYNGWCGHRDWRLPTLDELKTLLQTGAPSLHAGTVQQDFCISSQFFPDLQGEAEYWSSNSDQENEQHMQTLSFSQRTVGTCGLGGYAHLRLVRSARGHG</sequence>
<protein>
    <submittedName>
        <fullName evidence="3">DUF1566 domain-containing protein</fullName>
    </submittedName>
</protein>
<reference evidence="3 4" key="1">
    <citation type="submission" date="2019-06" db="EMBL/GenBank/DDBJ databases">
        <title>Complete genome sequence of Janthinobacterium sp. SNU WT3 isolated from diseased rainbow trout.</title>
        <authorList>
            <person name="Oh W.T."/>
            <person name="Park S.C."/>
        </authorList>
    </citation>
    <scope>NUCLEOTIDE SEQUENCE [LARGE SCALE GENOMIC DNA]</scope>
    <source>
        <strain evidence="3 4">SNU WT3</strain>
    </source>
</reference>
<evidence type="ECO:0000313" key="4">
    <source>
        <dbReference type="Proteomes" id="UP000316665"/>
    </source>
</evidence>
<gene>
    <name evidence="3" type="ORF">FJQ89_03015</name>
</gene>
<feature type="coiled-coil region" evidence="1">
    <location>
        <begin position="27"/>
        <end position="54"/>
    </location>
</feature>
<evidence type="ECO:0000313" key="3">
    <source>
        <dbReference type="EMBL" id="QDG69499.1"/>
    </source>
</evidence>
<accession>A0A4Y6R9F3</accession>
<dbReference type="InterPro" id="IPR011460">
    <property type="entry name" value="Lcl_C"/>
</dbReference>
<dbReference type="EMBL" id="CP041185">
    <property type="protein sequence ID" value="QDG69499.1"/>
    <property type="molecule type" value="Genomic_DNA"/>
</dbReference>
<dbReference type="OrthoDB" id="8555302at2"/>
<feature type="domain" description="Lcl C-terminal" evidence="2">
    <location>
        <begin position="109"/>
        <end position="239"/>
    </location>
</feature>
<keyword evidence="4" id="KW-1185">Reference proteome</keyword>
<name>A0A4Y6R9F3_9BURK</name>
<dbReference type="Proteomes" id="UP000316665">
    <property type="component" value="Chromosome"/>
</dbReference>
<dbReference type="AlphaFoldDB" id="A0A4Y6R9F3"/>
<evidence type="ECO:0000256" key="1">
    <source>
        <dbReference type="SAM" id="Coils"/>
    </source>
</evidence>
<keyword evidence="1" id="KW-0175">Coiled coil</keyword>
<dbReference type="KEGG" id="jas:FJQ89_03015"/>
<evidence type="ECO:0000259" key="2">
    <source>
        <dbReference type="Pfam" id="PF07603"/>
    </source>
</evidence>